<dbReference type="EMBL" id="CP029347">
    <property type="protein sequence ID" value="AWL11923.1"/>
    <property type="molecule type" value="Genomic_DNA"/>
</dbReference>
<dbReference type="RefSeq" id="WP_109339538.1">
    <property type="nucleotide sequence ID" value="NZ_CP029347.1"/>
</dbReference>
<name>A0A2S2E2R1_9ALTE</name>
<evidence type="ECO:0000256" key="1">
    <source>
        <dbReference type="SAM" id="MobiDB-lite"/>
    </source>
</evidence>
<feature type="region of interest" description="Disordered" evidence="1">
    <location>
        <begin position="17"/>
        <end position="40"/>
    </location>
</feature>
<dbReference type="AlphaFoldDB" id="A0A2S2E2R1"/>
<keyword evidence="4" id="KW-1185">Reference proteome</keyword>
<feature type="transmembrane region" description="Helical" evidence="2">
    <location>
        <begin position="109"/>
        <end position="127"/>
    </location>
</feature>
<keyword evidence="2" id="KW-1133">Transmembrane helix</keyword>
<feature type="compositionally biased region" description="Basic and acidic residues" evidence="1">
    <location>
        <begin position="138"/>
        <end position="156"/>
    </location>
</feature>
<dbReference type="KEGG" id="salh:HMF8227_01448"/>
<evidence type="ECO:0000313" key="4">
    <source>
        <dbReference type="Proteomes" id="UP000245728"/>
    </source>
</evidence>
<keyword evidence="2" id="KW-0812">Transmembrane</keyword>
<gene>
    <name evidence="3" type="ORF">HMF8227_01448</name>
</gene>
<keyword evidence="2" id="KW-0472">Membrane</keyword>
<organism evidence="3 4">
    <name type="scientific">Saliniradius amylolyticus</name>
    <dbReference type="NCBI Taxonomy" id="2183582"/>
    <lineage>
        <taxon>Bacteria</taxon>
        <taxon>Pseudomonadati</taxon>
        <taxon>Pseudomonadota</taxon>
        <taxon>Gammaproteobacteria</taxon>
        <taxon>Alteromonadales</taxon>
        <taxon>Alteromonadaceae</taxon>
        <taxon>Saliniradius</taxon>
    </lineage>
</organism>
<accession>A0A2S2E2R1</accession>
<dbReference type="OrthoDB" id="9884550at2"/>
<proteinExistence type="predicted"/>
<evidence type="ECO:0000256" key="2">
    <source>
        <dbReference type="SAM" id="Phobius"/>
    </source>
</evidence>
<feature type="region of interest" description="Disordered" evidence="1">
    <location>
        <begin position="138"/>
        <end position="164"/>
    </location>
</feature>
<dbReference type="Proteomes" id="UP000245728">
    <property type="component" value="Chromosome"/>
</dbReference>
<protein>
    <submittedName>
        <fullName evidence="3">Uncharacterized protein</fullName>
    </submittedName>
</protein>
<sequence length="164" mass="18246">MDSVFDGMDLDSFLTETAESEAKTESGDSVQTGEESGGRTEFLTEEQAKEKVLSSARTLTNCIGMVTRTDATLSELEYRDLADTLAPGVCKLFNSEDELPPWVKQLLDYMPYMGMGFATLMFGFSVFRKVKTEKLIQAKREKELNPRKDQDNKTEGGADGDQSE</sequence>
<reference evidence="3 4" key="1">
    <citation type="submission" date="2018-05" db="EMBL/GenBank/DDBJ databases">
        <title>Salinimonas sp. HMF8227 Genome sequencing and assembly.</title>
        <authorList>
            <person name="Kang H."/>
            <person name="Kang J."/>
            <person name="Cha I."/>
            <person name="Kim H."/>
            <person name="Joh K."/>
        </authorList>
    </citation>
    <scope>NUCLEOTIDE SEQUENCE [LARGE SCALE GENOMIC DNA]</scope>
    <source>
        <strain evidence="3 4">HMF8227</strain>
    </source>
</reference>
<evidence type="ECO:0000313" key="3">
    <source>
        <dbReference type="EMBL" id="AWL11923.1"/>
    </source>
</evidence>